<protein>
    <recommendedName>
        <fullName evidence="1">Metallo-beta-lactamase domain-containing protein</fullName>
    </recommendedName>
</protein>
<dbReference type="InterPro" id="IPR035681">
    <property type="entry name" value="ComA-like_MBL"/>
</dbReference>
<evidence type="ECO:0000259" key="1">
    <source>
        <dbReference type="SMART" id="SM00849"/>
    </source>
</evidence>
<dbReference type="Pfam" id="PF00753">
    <property type="entry name" value="Lactamase_B"/>
    <property type="match status" value="1"/>
</dbReference>
<dbReference type="SUPFAM" id="SSF56281">
    <property type="entry name" value="Metallo-hydrolase/oxidoreductase"/>
    <property type="match status" value="1"/>
</dbReference>
<dbReference type="CDD" id="cd07731">
    <property type="entry name" value="ComA-like_MBL-fold"/>
    <property type="match status" value="1"/>
</dbReference>
<sequence>MLRAVPKRSTPIRAQAILLLGSVCFLAVLLWAISISLPLASGDDPLRVWMFDIGQGDSFFIEFPTGEQILIDGGRHDAVLGKLGSVLPPWDRTLDAIFVSHPDADHITGLVAVLERYDVERIYETGVMASTQVDRALQEQIEQEHAEEILVAKGSVVTIGDVRLTFIWPEQTFERERVEDRNNASMVFTLEYGETTMLFTADAEEEAEGEFMGELGQIDVLKVGHHGSLSSTTWDLLSQIQPTYALVSAGADNAYGHPHPVVLRRLEDWGTQIFRTDLQGDILVTSFGGEPQVEVHPLPF</sequence>
<dbReference type="Proteomes" id="UP000231436">
    <property type="component" value="Unassembled WGS sequence"/>
</dbReference>
<dbReference type="Gene3D" id="3.60.15.10">
    <property type="entry name" value="Ribonuclease Z/Hydroxyacylglutathione hydrolase-like"/>
    <property type="match status" value="1"/>
</dbReference>
<dbReference type="PANTHER" id="PTHR30619">
    <property type="entry name" value="DNA INTERNALIZATION/COMPETENCE PROTEIN COMEC/REC2"/>
    <property type="match status" value="1"/>
</dbReference>
<reference evidence="3" key="1">
    <citation type="submission" date="2017-09" db="EMBL/GenBank/DDBJ databases">
        <title>Depth-based differentiation of microbial function through sediment-hosted aquifers and enrichment of novel symbionts in the deep terrestrial subsurface.</title>
        <authorList>
            <person name="Probst A.J."/>
            <person name="Ladd B."/>
            <person name="Jarett J.K."/>
            <person name="Geller-Mcgrath D.E."/>
            <person name="Sieber C.M.K."/>
            <person name="Emerson J.B."/>
            <person name="Anantharaman K."/>
            <person name="Thomas B.C."/>
            <person name="Malmstrom R."/>
            <person name="Stieglmeier M."/>
            <person name="Klingl A."/>
            <person name="Woyke T."/>
            <person name="Ryan C.M."/>
            <person name="Banfield J.F."/>
        </authorList>
    </citation>
    <scope>NUCLEOTIDE SEQUENCE [LARGE SCALE GENOMIC DNA]</scope>
</reference>
<dbReference type="InterPro" id="IPR001279">
    <property type="entry name" value="Metallo-B-lactamas"/>
</dbReference>
<evidence type="ECO:0000313" key="3">
    <source>
        <dbReference type="Proteomes" id="UP000231436"/>
    </source>
</evidence>
<dbReference type="InterPro" id="IPR052159">
    <property type="entry name" value="Competence_DNA_uptake"/>
</dbReference>
<proteinExistence type="predicted"/>
<dbReference type="SMART" id="SM00849">
    <property type="entry name" value="Lactamase_B"/>
    <property type="match status" value="1"/>
</dbReference>
<feature type="domain" description="Metallo-beta-lactamase" evidence="1">
    <location>
        <begin position="55"/>
        <end position="251"/>
    </location>
</feature>
<dbReference type="AlphaFoldDB" id="A0A2M8LH70"/>
<accession>A0A2M8LH70</accession>
<name>A0A2M8LH70_9BACT</name>
<dbReference type="EMBL" id="PFEU01000011">
    <property type="protein sequence ID" value="PJE76794.1"/>
    <property type="molecule type" value="Genomic_DNA"/>
</dbReference>
<dbReference type="PANTHER" id="PTHR30619:SF1">
    <property type="entry name" value="RECOMBINATION PROTEIN 2"/>
    <property type="match status" value="1"/>
</dbReference>
<gene>
    <name evidence="2" type="ORF">COV05_02660</name>
</gene>
<organism evidence="2 3">
    <name type="scientific">Candidatus Uhrbacteria bacterium CG10_big_fil_rev_8_21_14_0_10_48_16</name>
    <dbReference type="NCBI Taxonomy" id="1975038"/>
    <lineage>
        <taxon>Bacteria</taxon>
        <taxon>Candidatus Uhriibacteriota</taxon>
    </lineage>
</organism>
<comment type="caution">
    <text evidence="2">The sequence shown here is derived from an EMBL/GenBank/DDBJ whole genome shotgun (WGS) entry which is preliminary data.</text>
</comment>
<dbReference type="InterPro" id="IPR036866">
    <property type="entry name" value="RibonucZ/Hydroxyglut_hydro"/>
</dbReference>
<evidence type="ECO:0000313" key="2">
    <source>
        <dbReference type="EMBL" id="PJE76794.1"/>
    </source>
</evidence>